<organism evidence="1 2">
    <name type="scientific">Ascoidea rubescens DSM 1968</name>
    <dbReference type="NCBI Taxonomy" id="1344418"/>
    <lineage>
        <taxon>Eukaryota</taxon>
        <taxon>Fungi</taxon>
        <taxon>Dikarya</taxon>
        <taxon>Ascomycota</taxon>
        <taxon>Saccharomycotina</taxon>
        <taxon>Saccharomycetes</taxon>
        <taxon>Ascoideaceae</taxon>
        <taxon>Ascoidea</taxon>
    </lineage>
</organism>
<dbReference type="GO" id="GO:0031490">
    <property type="term" value="F:chromatin DNA binding"/>
    <property type="evidence" value="ECO:0007669"/>
    <property type="project" value="TreeGrafter"/>
</dbReference>
<dbReference type="GO" id="GO:0005634">
    <property type="term" value="C:nucleus"/>
    <property type="evidence" value="ECO:0007669"/>
    <property type="project" value="TreeGrafter"/>
</dbReference>
<dbReference type="InParanoid" id="A0A1D2VNA4"/>
<sequence>MSLNWLELSDNTDPSNPLPFVLLENESLRFRSPKRITIKLNPINNKNHETISSNNGTMYLTNKRLIFISETNLRIDKNYHNEINNFNNFVLLFNSILSFGLENSWFGPNKWHCLFKINNPDGGLNYLYQWKILLIFNDGGMFDFAKAFESTFNDFKNNSLFVQNEQLPVYSEI</sequence>
<dbReference type="PANTHER" id="PTHR31606">
    <property type="entry name" value="WW DOMAIN BINDING PROTEIN 2, ISOFORM E"/>
    <property type="match status" value="1"/>
</dbReference>
<reference evidence="2" key="1">
    <citation type="submission" date="2016-05" db="EMBL/GenBank/DDBJ databases">
        <title>Comparative genomics of biotechnologically important yeasts.</title>
        <authorList>
            <consortium name="DOE Joint Genome Institute"/>
            <person name="Riley R."/>
            <person name="Haridas S."/>
            <person name="Wolfe K.H."/>
            <person name="Lopes M.R."/>
            <person name="Hittinger C.T."/>
            <person name="Goker M."/>
            <person name="Salamov A."/>
            <person name="Wisecaver J."/>
            <person name="Long T.M."/>
            <person name="Aerts A.L."/>
            <person name="Barry K."/>
            <person name="Choi C."/>
            <person name="Clum A."/>
            <person name="Coughlan A.Y."/>
            <person name="Deshpande S."/>
            <person name="Douglass A.P."/>
            <person name="Hanson S.J."/>
            <person name="Klenk H.-P."/>
            <person name="Labutti K."/>
            <person name="Lapidus A."/>
            <person name="Lindquist E."/>
            <person name="Lipzen A."/>
            <person name="Meier-Kolthoff J.P."/>
            <person name="Ohm R.A."/>
            <person name="Otillar R.P."/>
            <person name="Pangilinan J."/>
            <person name="Peng Y."/>
            <person name="Rokas A."/>
            <person name="Rosa C.A."/>
            <person name="Scheuner C."/>
            <person name="Sibirny A.A."/>
            <person name="Slot J.C."/>
            <person name="Stielow J.B."/>
            <person name="Sun H."/>
            <person name="Kurtzman C.P."/>
            <person name="Blackwell M."/>
            <person name="Grigoriev I.V."/>
            <person name="Jeffries T.W."/>
        </authorList>
    </citation>
    <scope>NUCLEOTIDE SEQUENCE [LARGE SCALE GENOMIC DNA]</scope>
    <source>
        <strain evidence="2">DSM 1968</strain>
    </source>
</reference>
<dbReference type="GO" id="GO:0003713">
    <property type="term" value="F:transcription coactivator activity"/>
    <property type="evidence" value="ECO:0007669"/>
    <property type="project" value="InterPro"/>
</dbReference>
<dbReference type="PANTHER" id="PTHR31606:SF1">
    <property type="entry name" value="WW DOMAIN BINDING PROTEIN 2, ISOFORM E"/>
    <property type="match status" value="1"/>
</dbReference>
<evidence type="ECO:0000313" key="2">
    <source>
        <dbReference type="Proteomes" id="UP000095038"/>
    </source>
</evidence>
<dbReference type="STRING" id="1344418.A0A1D2VNA4"/>
<dbReference type="InterPro" id="IPR044852">
    <property type="entry name" value="WBP2-like"/>
</dbReference>
<proteinExistence type="predicted"/>
<dbReference type="Proteomes" id="UP000095038">
    <property type="component" value="Unassembled WGS sequence"/>
</dbReference>
<keyword evidence="2" id="KW-1185">Reference proteome</keyword>
<name>A0A1D2VNA4_9ASCO</name>
<dbReference type="OrthoDB" id="3979207at2759"/>
<dbReference type="SUPFAM" id="SSF50729">
    <property type="entry name" value="PH domain-like"/>
    <property type="match status" value="1"/>
</dbReference>
<gene>
    <name evidence="1" type="ORF">ASCRUDRAFT_74466</name>
</gene>
<protein>
    <submittedName>
        <fullName evidence="1">Uncharacterized protein</fullName>
    </submittedName>
</protein>
<accession>A0A1D2VNA4</accession>
<dbReference type="AlphaFoldDB" id="A0A1D2VNA4"/>
<dbReference type="RefSeq" id="XP_020049371.1">
    <property type="nucleotide sequence ID" value="XM_020192698.1"/>
</dbReference>
<evidence type="ECO:0000313" key="1">
    <source>
        <dbReference type="EMBL" id="ODV63064.1"/>
    </source>
</evidence>
<dbReference type="GeneID" id="30966334"/>
<dbReference type="EMBL" id="KV454476">
    <property type="protein sequence ID" value="ODV63064.1"/>
    <property type="molecule type" value="Genomic_DNA"/>
</dbReference>